<keyword evidence="1" id="KW-0614">Plasmid</keyword>
<dbReference type="AlphaFoldDB" id="A0A1Z3MKZ3"/>
<dbReference type="EMBL" id="KY623659">
    <property type="protein sequence ID" value="ASD48453.1"/>
    <property type="molecule type" value="Genomic_DNA"/>
</dbReference>
<reference evidence="1" key="1">
    <citation type="submission" date="2017-02" db="EMBL/GenBank/DDBJ databases">
        <title>Emergence of VIM metallo-beta-lactamase producing Alcaligenes faecalis in GAZA, Palestine.</title>
        <authorList>
            <person name="Al Laham N."/>
            <person name="Chavda K."/>
            <person name="Cienfuegos V."/>
            <person name="Kreiswirth B."/>
            <person name="Chen L."/>
        </authorList>
    </citation>
    <scope>NUCLEOTIDE SEQUENCE</scope>
    <source>
        <strain evidence="1">GZAF1</strain>
        <plasmid evidence="1">pGZAF1_VIM</plasmid>
    </source>
</reference>
<proteinExistence type="predicted"/>
<organism evidence="1">
    <name type="scientific">Alcaligenes faecalis</name>
    <dbReference type="NCBI Taxonomy" id="511"/>
    <lineage>
        <taxon>Bacteria</taxon>
        <taxon>Pseudomonadati</taxon>
        <taxon>Pseudomonadota</taxon>
        <taxon>Betaproteobacteria</taxon>
        <taxon>Burkholderiales</taxon>
        <taxon>Alcaligenaceae</taxon>
        <taxon>Alcaligenes</taxon>
    </lineage>
</organism>
<geneLocation type="plasmid" evidence="1">
    <name>pGZAF1_VIM</name>
</geneLocation>
<protein>
    <submittedName>
        <fullName evidence="1">Uncharacterized protein</fullName>
    </submittedName>
</protein>
<sequence>MREAFAEVATLLEMPDQCPGDVLDEKEILLFKSSTGYKVTAGPDRLKLNNVCSLQPLSFGEIHVHHGIEPLIALWYVSKALSEADLGDLGLTDNESQDIEFIKNFSDLKPWITYMDGSYDAWHQKVQDVGLLPSIHQLIKPGSEDEGVLLFF</sequence>
<evidence type="ECO:0000313" key="1">
    <source>
        <dbReference type="EMBL" id="ASD48453.1"/>
    </source>
</evidence>
<accession>A0A1Z3MKZ3</accession>
<dbReference type="RefSeq" id="WP_086069375.1">
    <property type="nucleotide sequence ID" value="NZ_CP039545.1"/>
</dbReference>
<name>A0A1Z3MKZ3_ALCFA</name>